<sequence length="236" mass="25916">MEQNRIERAPTLGARLQKCADFVREGKKLADIGTDHGYVPVCLLQSGKIPFAVAVDVHKGPLESAMNNASRCGVADKMHFVCGDGLHGVLPDEAEDIVIAGMGGELILRIISEAPWLCAMDKHLVLQPMTTAMQLREGLAALGFTIDREEAVVDSDKIYSVMSVYYTDQKRDNLKLIDLYMGQIKPGSPFSARYAKSVRHNIENKIKGMRHGGADSSALEILLQMLLDLYGEEENA</sequence>
<dbReference type="GO" id="GO:0008168">
    <property type="term" value="F:methyltransferase activity"/>
    <property type="evidence" value="ECO:0007669"/>
    <property type="project" value="UniProtKB-KW"/>
</dbReference>
<proteinExistence type="predicted"/>
<gene>
    <name evidence="1" type="ORF">LKD31_10230</name>
</gene>
<protein>
    <submittedName>
        <fullName evidence="1">Class I SAM-dependent methyltransferase</fullName>
    </submittedName>
</protein>
<reference evidence="1" key="1">
    <citation type="submission" date="2021-10" db="EMBL/GenBank/DDBJ databases">
        <title>Anaerobic single-cell dispensing facilitates the cultivation of human gut bacteria.</title>
        <authorList>
            <person name="Afrizal A."/>
        </authorList>
    </citation>
    <scope>NUCLEOTIDE SEQUENCE</scope>
    <source>
        <strain evidence="1">CLA-AA-H250</strain>
    </source>
</reference>
<dbReference type="Pfam" id="PF12847">
    <property type="entry name" value="Methyltransf_18"/>
    <property type="match status" value="1"/>
</dbReference>
<evidence type="ECO:0000313" key="1">
    <source>
        <dbReference type="EMBL" id="MCC2137390.1"/>
    </source>
</evidence>
<dbReference type="PANTHER" id="PTHR38451:SF1">
    <property type="entry name" value="TRNA (ADENINE(22)-N(1))-METHYLTRANSFERASE"/>
    <property type="match status" value="1"/>
</dbReference>
<name>A0AAE3DHL9_9FIRM</name>
<keyword evidence="1" id="KW-0808">Transferase</keyword>
<dbReference type="PANTHER" id="PTHR38451">
    <property type="entry name" value="TRNA (ADENINE(22)-N(1))-METHYLTRANSFERASE"/>
    <property type="match status" value="1"/>
</dbReference>
<dbReference type="RefSeq" id="WP_176820486.1">
    <property type="nucleotide sequence ID" value="NZ_JAJEQC010000009.1"/>
</dbReference>
<dbReference type="AlphaFoldDB" id="A0AAE3DHL9"/>
<dbReference type="Gene3D" id="3.40.50.150">
    <property type="entry name" value="Vaccinia Virus protein VP39"/>
    <property type="match status" value="1"/>
</dbReference>
<dbReference type="GO" id="GO:0032259">
    <property type="term" value="P:methylation"/>
    <property type="evidence" value="ECO:0007669"/>
    <property type="project" value="UniProtKB-KW"/>
</dbReference>
<keyword evidence="2" id="KW-1185">Reference proteome</keyword>
<dbReference type="InterPro" id="IPR029063">
    <property type="entry name" value="SAM-dependent_MTases_sf"/>
</dbReference>
<comment type="caution">
    <text evidence="1">The sequence shown here is derived from an EMBL/GenBank/DDBJ whole genome shotgun (WGS) entry which is preliminary data.</text>
</comment>
<dbReference type="SUPFAM" id="SSF53335">
    <property type="entry name" value="S-adenosyl-L-methionine-dependent methyltransferases"/>
    <property type="match status" value="1"/>
</dbReference>
<dbReference type="EMBL" id="JAJEQC010000009">
    <property type="protein sequence ID" value="MCC2137390.1"/>
    <property type="molecule type" value="Genomic_DNA"/>
</dbReference>
<evidence type="ECO:0000313" key="2">
    <source>
        <dbReference type="Proteomes" id="UP001199424"/>
    </source>
</evidence>
<dbReference type="Proteomes" id="UP001199424">
    <property type="component" value="Unassembled WGS sequence"/>
</dbReference>
<organism evidence="1 2">
    <name type="scientific">Hominenteromicrobium mulieris</name>
    <dbReference type="NCBI Taxonomy" id="2885357"/>
    <lineage>
        <taxon>Bacteria</taxon>
        <taxon>Bacillati</taxon>
        <taxon>Bacillota</taxon>
        <taxon>Clostridia</taxon>
        <taxon>Eubacteriales</taxon>
        <taxon>Oscillospiraceae</taxon>
        <taxon>Hominenteromicrobium</taxon>
    </lineage>
</organism>
<keyword evidence="1" id="KW-0489">Methyltransferase</keyword>
<accession>A0AAE3DHL9</accession>